<dbReference type="VEuPathDB" id="FungiDB:HpaG804632"/>
<reference evidence="2" key="1">
    <citation type="journal article" date="2010" name="Science">
        <title>Signatures of adaptation to obligate biotrophy in the Hyaloperonospora arabidopsidis genome.</title>
        <authorList>
            <person name="Baxter L."/>
            <person name="Tripathy S."/>
            <person name="Ishaque N."/>
            <person name="Boot N."/>
            <person name="Cabral A."/>
            <person name="Kemen E."/>
            <person name="Thines M."/>
            <person name="Ah-Fong A."/>
            <person name="Anderson R."/>
            <person name="Badejoko W."/>
            <person name="Bittner-Eddy P."/>
            <person name="Boore J.L."/>
            <person name="Chibucos M.C."/>
            <person name="Coates M."/>
            <person name="Dehal P."/>
            <person name="Delehaunty K."/>
            <person name="Dong S."/>
            <person name="Downton P."/>
            <person name="Dumas B."/>
            <person name="Fabro G."/>
            <person name="Fronick C."/>
            <person name="Fuerstenberg S.I."/>
            <person name="Fulton L."/>
            <person name="Gaulin E."/>
            <person name="Govers F."/>
            <person name="Hughes L."/>
            <person name="Humphray S."/>
            <person name="Jiang R.H."/>
            <person name="Judelson H."/>
            <person name="Kamoun S."/>
            <person name="Kyung K."/>
            <person name="Meijer H."/>
            <person name="Minx P."/>
            <person name="Morris P."/>
            <person name="Nelson J."/>
            <person name="Phuntumart V."/>
            <person name="Qutob D."/>
            <person name="Rehmany A."/>
            <person name="Rougon-Cardoso A."/>
            <person name="Ryden P."/>
            <person name="Torto-Alalibo T."/>
            <person name="Studholme D."/>
            <person name="Wang Y."/>
            <person name="Win J."/>
            <person name="Wood J."/>
            <person name="Clifton S.W."/>
            <person name="Rogers J."/>
            <person name="Van den Ackerveken G."/>
            <person name="Jones J.D."/>
            <person name="McDowell J.M."/>
            <person name="Beynon J."/>
            <person name="Tyler B.M."/>
        </authorList>
    </citation>
    <scope>NUCLEOTIDE SEQUENCE [LARGE SCALE GENOMIC DNA]</scope>
    <source>
        <strain evidence="2">Emoy2</strain>
    </source>
</reference>
<keyword evidence="2" id="KW-1185">Reference proteome</keyword>
<dbReference type="EMBL" id="JH598174">
    <property type="status" value="NOT_ANNOTATED_CDS"/>
    <property type="molecule type" value="Genomic_DNA"/>
</dbReference>
<dbReference type="Proteomes" id="UP000011713">
    <property type="component" value="Unassembled WGS sequence"/>
</dbReference>
<dbReference type="AlphaFoldDB" id="M4BEB4"/>
<evidence type="ECO:0000313" key="1">
    <source>
        <dbReference type="EnsemblProtists" id="HpaP804632"/>
    </source>
</evidence>
<sequence>MDTSITVGVKAARRLFELREHHDMLSRWILHSTRAAGDKWCPAHQIDLVIKAGFAMIYDGQFIEEMSRWDVHLRLQVNLISGVILACPS</sequence>
<dbReference type="InParanoid" id="M4BEB4"/>
<protein>
    <submittedName>
        <fullName evidence="1">Uncharacterized protein</fullName>
    </submittedName>
</protein>
<name>M4BEB4_HYAAE</name>
<accession>M4BEB4</accession>
<organism evidence="1 2">
    <name type="scientific">Hyaloperonospora arabidopsidis (strain Emoy2)</name>
    <name type="common">Downy mildew agent</name>
    <name type="synonym">Peronospora arabidopsidis</name>
    <dbReference type="NCBI Taxonomy" id="559515"/>
    <lineage>
        <taxon>Eukaryota</taxon>
        <taxon>Sar</taxon>
        <taxon>Stramenopiles</taxon>
        <taxon>Oomycota</taxon>
        <taxon>Peronosporomycetes</taxon>
        <taxon>Peronosporales</taxon>
        <taxon>Peronosporaceae</taxon>
        <taxon>Hyaloperonospora</taxon>
    </lineage>
</organism>
<dbReference type="HOGENOM" id="CLU_2459519_0_0_1"/>
<evidence type="ECO:0000313" key="2">
    <source>
        <dbReference type="Proteomes" id="UP000011713"/>
    </source>
</evidence>
<proteinExistence type="predicted"/>
<reference evidence="1" key="2">
    <citation type="submission" date="2015-06" db="UniProtKB">
        <authorList>
            <consortium name="EnsemblProtists"/>
        </authorList>
    </citation>
    <scope>IDENTIFICATION</scope>
    <source>
        <strain evidence="1">Emoy2</strain>
    </source>
</reference>
<dbReference type="EnsemblProtists" id="HpaT804632">
    <property type="protein sequence ID" value="HpaP804632"/>
    <property type="gene ID" value="HpaG804632"/>
</dbReference>